<sequence>MADVTIEIVGLSESECGPFPCDETRSCGLEVCYPSNRMLDAVSALRYEIEKEYGDRVAVQLTVIDEAMPDHVRQLLEERQPPIPMILVNGRLTSIGRISYPLIKEEIDYALEEA</sequence>
<name>A0ABT8M6C8_9EURY</name>
<proteinExistence type="predicted"/>
<evidence type="ECO:0000313" key="1">
    <source>
        <dbReference type="EMBL" id="MDN7023465.1"/>
    </source>
</evidence>
<dbReference type="Proteomes" id="UP001168338">
    <property type="component" value="Unassembled WGS sequence"/>
</dbReference>
<evidence type="ECO:0000313" key="2">
    <source>
        <dbReference type="Proteomes" id="UP001168338"/>
    </source>
</evidence>
<reference evidence="1" key="1">
    <citation type="submission" date="2019-05" db="EMBL/GenBank/DDBJ databases">
        <title>Methanoculleus sp. FWC-SCC1, a methanogenic archaeon isolated from deep marine cold seep.</title>
        <authorList>
            <person name="Chen Y.-W."/>
            <person name="Chen S.-C."/>
            <person name="Teng N.-H."/>
            <person name="Lai M.-C."/>
        </authorList>
    </citation>
    <scope>NUCLEOTIDE SEQUENCE</scope>
    <source>
        <strain evidence="1">FWC-SCC1</strain>
    </source>
</reference>
<gene>
    <name evidence="1" type="ORF">FGU65_00875</name>
</gene>
<protein>
    <recommendedName>
        <fullName evidence="3">Arsenical resistance operon trans-acting repressor ArsD</fullName>
    </recommendedName>
</protein>
<keyword evidence="2" id="KW-1185">Reference proteome</keyword>
<dbReference type="EMBL" id="VCYH01000001">
    <property type="protein sequence ID" value="MDN7023465.1"/>
    <property type="molecule type" value="Genomic_DNA"/>
</dbReference>
<dbReference type="RefSeq" id="WP_301662509.1">
    <property type="nucleotide sequence ID" value="NZ_VCYH01000001.1"/>
</dbReference>
<comment type="caution">
    <text evidence="1">The sequence shown here is derived from an EMBL/GenBank/DDBJ whole genome shotgun (WGS) entry which is preliminary data.</text>
</comment>
<evidence type="ECO:0008006" key="3">
    <source>
        <dbReference type="Google" id="ProtNLM"/>
    </source>
</evidence>
<organism evidence="1 2">
    <name type="scientific">Methanoculleus frigidifontis</name>
    <dbReference type="NCBI Taxonomy" id="2584085"/>
    <lineage>
        <taxon>Archaea</taxon>
        <taxon>Methanobacteriati</taxon>
        <taxon>Methanobacteriota</taxon>
        <taxon>Stenosarchaea group</taxon>
        <taxon>Methanomicrobia</taxon>
        <taxon>Methanomicrobiales</taxon>
        <taxon>Methanomicrobiaceae</taxon>
        <taxon>Methanoculleus</taxon>
    </lineage>
</organism>
<accession>A0ABT8M6C8</accession>